<evidence type="ECO:0000313" key="1">
    <source>
        <dbReference type="EMBL" id="GAY72888.1"/>
    </source>
</evidence>
<dbReference type="OrthoDB" id="2248799at2"/>
<proteinExistence type="predicted"/>
<dbReference type="AlphaFoldDB" id="A0A401FKT9"/>
<dbReference type="EMBL" id="BEXA01000002">
    <property type="protein sequence ID" value="GAY72888.1"/>
    <property type="molecule type" value="Genomic_DNA"/>
</dbReference>
<organism evidence="1 2">
    <name type="scientific">Lentilactobacillus kosonis</name>
    <dbReference type="NCBI Taxonomy" id="2810561"/>
    <lineage>
        <taxon>Bacteria</taxon>
        <taxon>Bacillati</taxon>
        <taxon>Bacillota</taxon>
        <taxon>Bacilli</taxon>
        <taxon>Lactobacillales</taxon>
        <taxon>Lactobacillaceae</taxon>
        <taxon>Lentilactobacillus</taxon>
    </lineage>
</organism>
<dbReference type="STRING" id="1138822.PL11_008700"/>
<gene>
    <name evidence="1" type="ORF">NBRC111893_1034</name>
</gene>
<comment type="caution">
    <text evidence="1">The sequence shown here is derived from an EMBL/GenBank/DDBJ whole genome shotgun (WGS) entry which is preliminary data.</text>
</comment>
<keyword evidence="2" id="KW-1185">Reference proteome</keyword>
<sequence>MNNDNDMQEAEITVQDTFASYTESLQAGLDNGLNYVSLFNTLVHTTDFDELLNAAEKLADFALDSEYLEFPHQFTGEDVQTIFLSRVLELGGVNNQFNLKDTNRIQKLLGVFNGLDEEPFTFKKSPKAGAGYYFVATNDSQSLMYLNLKTKELMFNGRALINFFVVVLEGKDVAIIKNVLATLKKFGKILKETSGFTVEFNVLDSFNSQFFEFAGGTCEEIMDELFVKSAANEYILMADEQGNAILDLNANTTLVISDKGTNDHPRYGAYIQDKDQAENWIYLLLDYDFIQKWYLDNEKQLEILANRVVFG</sequence>
<protein>
    <submittedName>
        <fullName evidence="1">Uncharacterized protein</fullName>
    </submittedName>
</protein>
<dbReference type="Proteomes" id="UP000286974">
    <property type="component" value="Unassembled WGS sequence"/>
</dbReference>
<evidence type="ECO:0000313" key="2">
    <source>
        <dbReference type="Proteomes" id="UP000286974"/>
    </source>
</evidence>
<dbReference type="RefSeq" id="WP_125008111.1">
    <property type="nucleotide sequence ID" value="NZ_BEXA01000002.1"/>
</dbReference>
<name>A0A401FKT9_9LACO</name>
<reference evidence="1 2" key="1">
    <citation type="submission" date="2017-11" db="EMBL/GenBank/DDBJ databases">
        <title>Draft Genome Sequence of Lactobacillus curieae NBRC 111893 isolated from Koso, a Japanese sugar-Vegetable Fermented Beverage.</title>
        <authorList>
            <person name="Chiou T.Y."/>
            <person name="Oshima K."/>
            <person name="Suda W."/>
            <person name="Hattori M."/>
            <person name="Takahashi T."/>
        </authorList>
    </citation>
    <scope>NUCLEOTIDE SEQUENCE [LARGE SCALE GENOMIC DNA]</scope>
    <source>
        <strain evidence="1 2">NBRC111893</strain>
    </source>
</reference>
<accession>A0A401FKT9</accession>